<gene>
    <name evidence="7" type="ORF">G1C95_2241</name>
</gene>
<evidence type="ECO:0000256" key="6">
    <source>
        <dbReference type="SAM" id="Phobius"/>
    </source>
</evidence>
<dbReference type="Gene3D" id="1.20.1250.20">
    <property type="entry name" value="MFS general substrate transporter like domains"/>
    <property type="match status" value="1"/>
</dbReference>
<evidence type="ECO:0000313" key="7">
    <source>
        <dbReference type="EMBL" id="NMM95053.1"/>
    </source>
</evidence>
<feature type="transmembrane region" description="Helical" evidence="6">
    <location>
        <begin position="98"/>
        <end position="129"/>
    </location>
</feature>
<dbReference type="GO" id="GO:0005886">
    <property type="term" value="C:plasma membrane"/>
    <property type="evidence" value="ECO:0007669"/>
    <property type="project" value="UniProtKB-SubCell"/>
</dbReference>
<sequence length="440" mass="46902">MNQIIPSKLGDTKRNPLRSRDFVLLVAGQGISLFGNMMLRFAMSMWVLDATGSATVFATILAISIVPTIVLSPFGGVLADRMNRRTIMVALDAASGTLVLICALVFVGLGFNIAAIAMMQVLLAVLGAFETPTVQAALPQLIGRSDAETLRKGMAVINQVQQLSSLLPSFLGGVLYAMCGIHLMMGITVTCFALAAVLECFIRLDAPERATDAEGNLPTPIEDLKAGLRFLTHERPQVFQLLLFAAALNFIIIGFSGVGFPYTIRTVLGFNATVYGVADGLVGVFGVIGAFAAGLFSAKLTMRRFPLTMWAFVLMMVPQGLVFLLPSGVFDSWSGVKSWEPWCKLVILVAFTCGTIVASSFANLIAIPTIQLSTPEAMTGKVMSMVAALSMCAQPLGQLLYGWAYDRFSVAAVLLASAAGLAVLGVLIVPLSKRFDALER</sequence>
<dbReference type="Pfam" id="PF07690">
    <property type="entry name" value="MFS_1"/>
    <property type="match status" value="1"/>
</dbReference>
<dbReference type="EMBL" id="JAAIII010000008">
    <property type="protein sequence ID" value="NMM95053.1"/>
    <property type="molecule type" value="Genomic_DNA"/>
</dbReference>
<feature type="transmembrane region" description="Helical" evidence="6">
    <location>
        <begin position="21"/>
        <end position="42"/>
    </location>
</feature>
<feature type="transmembrane region" description="Helical" evidence="6">
    <location>
        <begin position="54"/>
        <end position="78"/>
    </location>
</feature>
<evidence type="ECO:0000256" key="4">
    <source>
        <dbReference type="ARBA" id="ARBA00022989"/>
    </source>
</evidence>
<dbReference type="SUPFAM" id="SSF103473">
    <property type="entry name" value="MFS general substrate transporter"/>
    <property type="match status" value="1"/>
</dbReference>
<keyword evidence="4 6" id="KW-1133">Transmembrane helix</keyword>
<proteinExistence type="predicted"/>
<comment type="subcellular location">
    <subcellularLocation>
        <location evidence="1">Cell membrane</location>
        <topology evidence="1">Multi-pass membrane protein</topology>
    </subcellularLocation>
</comment>
<keyword evidence="3 6" id="KW-0812">Transmembrane</keyword>
<feature type="transmembrane region" description="Helical" evidence="6">
    <location>
        <begin position="410"/>
        <end position="431"/>
    </location>
</feature>
<feature type="transmembrane region" description="Helical" evidence="6">
    <location>
        <begin position="345"/>
        <end position="370"/>
    </location>
</feature>
<dbReference type="Proteomes" id="UP000532194">
    <property type="component" value="Unassembled WGS sequence"/>
</dbReference>
<keyword evidence="2" id="KW-1003">Cell membrane</keyword>
<keyword evidence="8" id="KW-1185">Reference proteome</keyword>
<feature type="transmembrane region" description="Helical" evidence="6">
    <location>
        <begin position="174"/>
        <end position="198"/>
    </location>
</feature>
<comment type="caution">
    <text evidence="7">The sequence shown here is derived from an EMBL/GenBank/DDBJ whole genome shotgun (WGS) entry which is preliminary data.</text>
</comment>
<keyword evidence="5 6" id="KW-0472">Membrane</keyword>
<feature type="transmembrane region" description="Helical" evidence="6">
    <location>
        <begin position="272"/>
        <end position="295"/>
    </location>
</feature>
<name>A0A7Y0ES91_9BIFI</name>
<dbReference type="InterPro" id="IPR011701">
    <property type="entry name" value="MFS"/>
</dbReference>
<dbReference type="AlphaFoldDB" id="A0A7Y0ES91"/>
<accession>A0A7Y0ES91</accession>
<dbReference type="RefSeq" id="WP_169173058.1">
    <property type="nucleotide sequence ID" value="NZ_JAAIII010000008.1"/>
</dbReference>
<feature type="transmembrane region" description="Helical" evidence="6">
    <location>
        <begin position="238"/>
        <end position="260"/>
    </location>
</feature>
<evidence type="ECO:0000256" key="1">
    <source>
        <dbReference type="ARBA" id="ARBA00004651"/>
    </source>
</evidence>
<evidence type="ECO:0000256" key="3">
    <source>
        <dbReference type="ARBA" id="ARBA00022692"/>
    </source>
</evidence>
<evidence type="ECO:0000256" key="2">
    <source>
        <dbReference type="ARBA" id="ARBA00022475"/>
    </source>
</evidence>
<dbReference type="InterPro" id="IPR036259">
    <property type="entry name" value="MFS_trans_sf"/>
</dbReference>
<protein>
    <submittedName>
        <fullName evidence="7">MFS transporter</fullName>
    </submittedName>
</protein>
<evidence type="ECO:0000256" key="5">
    <source>
        <dbReference type="ARBA" id="ARBA00023136"/>
    </source>
</evidence>
<dbReference type="GO" id="GO:0022857">
    <property type="term" value="F:transmembrane transporter activity"/>
    <property type="evidence" value="ECO:0007669"/>
    <property type="project" value="InterPro"/>
</dbReference>
<organism evidence="7 8">
    <name type="scientific">Bifidobacterium oedipodis</name>
    <dbReference type="NCBI Taxonomy" id="2675322"/>
    <lineage>
        <taxon>Bacteria</taxon>
        <taxon>Bacillati</taxon>
        <taxon>Actinomycetota</taxon>
        <taxon>Actinomycetes</taxon>
        <taxon>Bifidobacteriales</taxon>
        <taxon>Bifidobacteriaceae</taxon>
        <taxon>Bifidobacterium</taxon>
    </lineage>
</organism>
<reference evidence="7 8" key="1">
    <citation type="submission" date="2020-02" db="EMBL/GenBank/DDBJ databases">
        <title>Characterization of phylogenetic diversity of novel bifidobacterial species isolated in Czech ZOOs.</title>
        <authorList>
            <person name="Lugli G.A."/>
            <person name="Vera N.B."/>
            <person name="Ventura M."/>
        </authorList>
    </citation>
    <scope>NUCLEOTIDE SEQUENCE [LARGE SCALE GENOMIC DNA]</scope>
    <source>
        <strain evidence="7 8">DSM 109957</strain>
    </source>
</reference>
<dbReference type="PANTHER" id="PTHR23513:SF11">
    <property type="entry name" value="STAPHYLOFERRIN A TRANSPORTER"/>
    <property type="match status" value="1"/>
</dbReference>
<feature type="transmembrane region" description="Helical" evidence="6">
    <location>
        <begin position="382"/>
        <end position="404"/>
    </location>
</feature>
<evidence type="ECO:0000313" key="8">
    <source>
        <dbReference type="Proteomes" id="UP000532194"/>
    </source>
</evidence>
<feature type="transmembrane region" description="Helical" evidence="6">
    <location>
        <begin position="307"/>
        <end position="325"/>
    </location>
</feature>
<dbReference type="CDD" id="cd06173">
    <property type="entry name" value="MFS_MefA_like"/>
    <property type="match status" value="1"/>
</dbReference>
<dbReference type="PANTHER" id="PTHR23513">
    <property type="entry name" value="INTEGRAL MEMBRANE EFFLUX PROTEIN-RELATED"/>
    <property type="match status" value="1"/>
</dbReference>